<dbReference type="AlphaFoldDB" id="A0A2P2MED5"/>
<dbReference type="EMBL" id="GGEC01048083">
    <property type="protein sequence ID" value="MBX28567.1"/>
    <property type="molecule type" value="Transcribed_RNA"/>
</dbReference>
<protein>
    <submittedName>
        <fullName evidence="1">Uncharacterized protein MANES_06G174700</fullName>
    </submittedName>
</protein>
<sequence length="89" mass="9731">MFLIKSSEELPLDKSLIINFVKEVRLANSDGIGPTKELPSNLNSISFDQFPMKEGIVPVSSISKAQNVFIFCHLANVEGISPLSPELSI</sequence>
<evidence type="ECO:0000313" key="1">
    <source>
        <dbReference type="EMBL" id="MBX28567.1"/>
    </source>
</evidence>
<organism evidence="1">
    <name type="scientific">Rhizophora mucronata</name>
    <name type="common">Asiatic mangrove</name>
    <dbReference type="NCBI Taxonomy" id="61149"/>
    <lineage>
        <taxon>Eukaryota</taxon>
        <taxon>Viridiplantae</taxon>
        <taxon>Streptophyta</taxon>
        <taxon>Embryophyta</taxon>
        <taxon>Tracheophyta</taxon>
        <taxon>Spermatophyta</taxon>
        <taxon>Magnoliopsida</taxon>
        <taxon>eudicotyledons</taxon>
        <taxon>Gunneridae</taxon>
        <taxon>Pentapetalae</taxon>
        <taxon>rosids</taxon>
        <taxon>fabids</taxon>
        <taxon>Malpighiales</taxon>
        <taxon>Rhizophoraceae</taxon>
        <taxon>Rhizophora</taxon>
    </lineage>
</organism>
<name>A0A2P2MED5_RHIMU</name>
<proteinExistence type="predicted"/>
<accession>A0A2P2MED5</accession>
<reference evidence="1" key="1">
    <citation type="submission" date="2018-02" db="EMBL/GenBank/DDBJ databases">
        <title>Rhizophora mucronata_Transcriptome.</title>
        <authorList>
            <person name="Meera S.P."/>
            <person name="Sreeshan A."/>
            <person name="Augustine A."/>
        </authorList>
    </citation>
    <scope>NUCLEOTIDE SEQUENCE</scope>
    <source>
        <tissue evidence="1">Leaf</tissue>
    </source>
</reference>
<dbReference type="EMBL" id="GGEC01048100">
    <property type="protein sequence ID" value="MBX28584.1"/>
    <property type="molecule type" value="Transcribed_RNA"/>
</dbReference>